<organism evidence="1">
    <name type="scientific">marine sediment metagenome</name>
    <dbReference type="NCBI Taxonomy" id="412755"/>
    <lineage>
        <taxon>unclassified sequences</taxon>
        <taxon>metagenomes</taxon>
        <taxon>ecological metagenomes</taxon>
    </lineage>
</organism>
<protein>
    <recommendedName>
        <fullName evidence="2">Glycosyltransferase 2-like domain-containing protein</fullName>
    </recommendedName>
</protein>
<dbReference type="EMBL" id="BARU01002331">
    <property type="protein sequence ID" value="GAH26868.1"/>
    <property type="molecule type" value="Genomic_DNA"/>
</dbReference>
<name>X1G1F9_9ZZZZ</name>
<evidence type="ECO:0008006" key="2">
    <source>
        <dbReference type="Google" id="ProtNLM"/>
    </source>
</evidence>
<feature type="non-terminal residue" evidence="1">
    <location>
        <position position="175"/>
    </location>
</feature>
<proteinExistence type="predicted"/>
<accession>X1G1F9</accession>
<gene>
    <name evidence="1" type="ORF">S03H2_05559</name>
</gene>
<sequence length="175" mass="20240">MLTLFTTCKQFEGTTGIHQRNALKSWRKIFPDADIIIFGNENGTESIANKIAAQRVTGLKRGAFGTPYVNEIFFRAQSMTKFARMCYINSDIILTSSFKRMIEGISNCAGKNKWNNFLTIGQRWDVRFDKEINFDDPDWEEKIFDFTVANGKIHWSSGIDYFFFLKGLFDEIPPF</sequence>
<reference evidence="1" key="1">
    <citation type="journal article" date="2014" name="Front. Microbiol.">
        <title>High frequency of phylogenetically diverse reductive dehalogenase-homologous genes in deep subseafloor sedimentary metagenomes.</title>
        <authorList>
            <person name="Kawai M."/>
            <person name="Futagami T."/>
            <person name="Toyoda A."/>
            <person name="Takaki Y."/>
            <person name="Nishi S."/>
            <person name="Hori S."/>
            <person name="Arai W."/>
            <person name="Tsubouchi T."/>
            <person name="Morono Y."/>
            <person name="Uchiyama I."/>
            <person name="Ito T."/>
            <person name="Fujiyama A."/>
            <person name="Inagaki F."/>
            <person name="Takami H."/>
        </authorList>
    </citation>
    <scope>NUCLEOTIDE SEQUENCE</scope>
    <source>
        <strain evidence="1">Expedition CK06-06</strain>
    </source>
</reference>
<evidence type="ECO:0000313" key="1">
    <source>
        <dbReference type="EMBL" id="GAH26868.1"/>
    </source>
</evidence>
<dbReference type="AlphaFoldDB" id="X1G1F9"/>
<comment type="caution">
    <text evidence="1">The sequence shown here is derived from an EMBL/GenBank/DDBJ whole genome shotgun (WGS) entry which is preliminary data.</text>
</comment>